<dbReference type="PANTHER" id="PTHR42748:SF7">
    <property type="entry name" value="NMRA LIKE REDOX SENSOR 1-RELATED"/>
    <property type="match status" value="1"/>
</dbReference>
<name>A0A1N6DYG1_9BACT</name>
<evidence type="ECO:0000313" key="4">
    <source>
        <dbReference type="EMBL" id="SIN75819.1"/>
    </source>
</evidence>
<dbReference type="Proteomes" id="UP000185221">
    <property type="component" value="Unassembled WGS sequence"/>
</dbReference>
<evidence type="ECO:0000256" key="1">
    <source>
        <dbReference type="ARBA" id="ARBA00006328"/>
    </source>
</evidence>
<dbReference type="Pfam" id="PF05368">
    <property type="entry name" value="NmrA"/>
    <property type="match status" value="1"/>
</dbReference>
<accession>A0A1N6DYG1</accession>
<dbReference type="CDD" id="cd05251">
    <property type="entry name" value="NmrA_like_SDR_a"/>
    <property type="match status" value="1"/>
</dbReference>
<dbReference type="InterPro" id="IPR051164">
    <property type="entry name" value="NmrA-like_oxidored"/>
</dbReference>
<dbReference type="InterPro" id="IPR036291">
    <property type="entry name" value="NAD(P)-bd_dom_sf"/>
</dbReference>
<evidence type="ECO:0000256" key="2">
    <source>
        <dbReference type="ARBA" id="ARBA00022857"/>
    </source>
</evidence>
<reference evidence="5" key="1">
    <citation type="submission" date="2016-11" db="EMBL/GenBank/DDBJ databases">
        <authorList>
            <person name="Varghese N."/>
            <person name="Submissions S."/>
        </authorList>
    </citation>
    <scope>NUCLEOTIDE SEQUENCE [LARGE SCALE GENOMIC DNA]</scope>
    <source>
        <strain evidence="5">DSM 15292</strain>
    </source>
</reference>
<keyword evidence="2" id="KW-0521">NADP</keyword>
<protein>
    <submittedName>
        <fullName evidence="4">Uncharacterized conserved protein YbjT, contains NAD(P)-binding and DUF2867 domains</fullName>
    </submittedName>
</protein>
<dbReference type="OrthoDB" id="9798669at2"/>
<evidence type="ECO:0000259" key="3">
    <source>
        <dbReference type="Pfam" id="PF05368"/>
    </source>
</evidence>
<evidence type="ECO:0000313" key="5">
    <source>
        <dbReference type="Proteomes" id="UP000185221"/>
    </source>
</evidence>
<feature type="domain" description="NmrA-like" evidence="3">
    <location>
        <begin position="4"/>
        <end position="306"/>
    </location>
</feature>
<dbReference type="InterPro" id="IPR008030">
    <property type="entry name" value="NmrA-like"/>
</dbReference>
<dbReference type="EMBL" id="FSRC01000001">
    <property type="protein sequence ID" value="SIN75819.1"/>
    <property type="molecule type" value="Genomic_DNA"/>
</dbReference>
<dbReference type="Gene3D" id="3.90.25.10">
    <property type="entry name" value="UDP-galactose 4-epimerase, domain 1"/>
    <property type="match status" value="1"/>
</dbReference>
<dbReference type="AlphaFoldDB" id="A0A1N6DYG1"/>
<organism evidence="4 5">
    <name type="scientific">Algoriphagus halophilus</name>
    <dbReference type="NCBI Taxonomy" id="226505"/>
    <lineage>
        <taxon>Bacteria</taxon>
        <taxon>Pseudomonadati</taxon>
        <taxon>Bacteroidota</taxon>
        <taxon>Cytophagia</taxon>
        <taxon>Cytophagales</taxon>
        <taxon>Cyclobacteriaceae</taxon>
        <taxon>Algoriphagus</taxon>
    </lineage>
</organism>
<dbReference type="Gene3D" id="3.40.50.720">
    <property type="entry name" value="NAD(P)-binding Rossmann-like Domain"/>
    <property type="match status" value="1"/>
</dbReference>
<comment type="similarity">
    <text evidence="1">Belongs to the NmrA-type oxidoreductase family.</text>
</comment>
<dbReference type="SUPFAM" id="SSF51735">
    <property type="entry name" value="NAD(P)-binding Rossmann-fold domains"/>
    <property type="match status" value="1"/>
</dbReference>
<gene>
    <name evidence="4" type="ORF">SAMN05444394_1532</name>
</gene>
<keyword evidence="5" id="KW-1185">Reference proteome</keyword>
<sequence length="316" mass="34785">MTESKIITVFGATGAQGGGLARAILSDPNSEFKVRAVTRNANSEKAKALAELGAEIVEADIDDATSIKKAVEGAYGAFFVTFFWEHFSAEKEYQEVADFAIAAKEANLKHVIWSTLEDTRNWIPLDDDRMPTLQGKYKVPHFDGKGAADQLLVDAGLPVTLLRTSFFWDNFIHFGMGPQKGEDGKYYIAFPLDDKKLCGMGAEDIGKCAYGIFKNGNGAVGEIIGIVGEKLSGDEMAEKLSKALNINVIYNNVSPDTYRSFGFPGADDLGNMFQFKRDFNEDFNAVRSEELSKQLNPELQNFDEWLSSNASKIPID</sequence>
<dbReference type="RefSeq" id="WP_074224228.1">
    <property type="nucleotide sequence ID" value="NZ_FSRC01000001.1"/>
</dbReference>
<dbReference type="STRING" id="226505.SAMN05444394_1532"/>
<dbReference type="PANTHER" id="PTHR42748">
    <property type="entry name" value="NITROGEN METABOLITE REPRESSION PROTEIN NMRA FAMILY MEMBER"/>
    <property type="match status" value="1"/>
</dbReference>
<proteinExistence type="inferred from homology"/>